<protein>
    <submittedName>
        <fullName evidence="1">DUF3488 and DUF4129 domain-containing transglutaminase family protein</fullName>
    </submittedName>
</protein>
<sequence>MKQQRWKNSLWRNWPEGLSIVLTGLFLLQYVLWMQKEEGVWLPETVTVVKLTLLFTVLTELLVFLPWLLRQVLQLTFLFTITGYMTGYAPVWRKPVELTDTVLLIQENFIPLEPFIWFALSAWLITLFALTMMKTKKLVISALVVTVFIFAVRDSVGTLDLRGEAGAVIFSGLLLTILCFAAELKKNNPEGGPQVSRYVPFITLPAAILLILVVFLGMQAPNVRPMLTDPYTLWNNLQANRSFLSAGGNSSIFTLGGGAVSGYGRDDSSLGGQLTLNQTPVMSVVSPQRNYWRGETRSRYTGEGWITSEVEREALLSPVSARLPVASGRESDSSRLQTVEVTQTVTMAEVGKEYPVLFGAYAIDRVRSITTDGPGADLSPLQWSPRLSELRWTGSSQRIYPVSYTLTSKIPVVREEELRKLPAALLATAGLEEYLALPESLPARVRELALQVTAPGQNLYDKVKRLEQYLATAYPYTTAPNLNAGQSKDFVDRFLFEIKEGYCDYFSTAMAVMLRSIGIPSRWVKGFAPGEAVVEGEYLVRNSDAHSWVEAYFPGYGWLPFEPTSGFSLPVNGLEADVAAEPVPEVSTEPEASSAPELPDSAEPASAAADHNSRGSFLGWGAAGAAAAAFLLSLSWIFRRHIPFLRSIRPPTGHLNTNRRVLLEVERFLRDARRRGYSRKEHETVREAVQRWGNEGNGAEPDDVEALLLLFEKAKYSDLPVTEEELTALTMRMQEIRERWKKGGVQTDVKA</sequence>
<evidence type="ECO:0000313" key="2">
    <source>
        <dbReference type="Proteomes" id="UP001631969"/>
    </source>
</evidence>
<gene>
    <name evidence="1" type="ORF">ACI1P1_22485</name>
</gene>
<evidence type="ECO:0000313" key="1">
    <source>
        <dbReference type="EMBL" id="MFM9331065.1"/>
    </source>
</evidence>
<name>A0ACC7P2W6_9BACL</name>
<proteinExistence type="predicted"/>
<accession>A0ACC7P2W6</accession>
<reference evidence="1" key="1">
    <citation type="submission" date="2024-12" db="EMBL/GenBank/DDBJ databases">
        <authorList>
            <person name="Wu N."/>
        </authorList>
    </citation>
    <scope>NUCLEOTIDE SEQUENCE</scope>
    <source>
        <strain evidence="1">P15</strain>
    </source>
</reference>
<dbReference type="EMBL" id="JBJURJ010000016">
    <property type="protein sequence ID" value="MFM9331065.1"/>
    <property type="molecule type" value="Genomic_DNA"/>
</dbReference>
<comment type="caution">
    <text evidence="1">The sequence shown here is derived from an EMBL/GenBank/DDBJ whole genome shotgun (WGS) entry which is preliminary data.</text>
</comment>
<keyword evidence="2" id="KW-1185">Reference proteome</keyword>
<dbReference type="Proteomes" id="UP001631969">
    <property type="component" value="Unassembled WGS sequence"/>
</dbReference>
<organism evidence="1 2">
    <name type="scientific">Paenibacillus mesotrionivorans</name>
    <dbReference type="NCBI Taxonomy" id="3160968"/>
    <lineage>
        <taxon>Bacteria</taxon>
        <taxon>Bacillati</taxon>
        <taxon>Bacillota</taxon>
        <taxon>Bacilli</taxon>
        <taxon>Bacillales</taxon>
        <taxon>Paenibacillaceae</taxon>
        <taxon>Paenibacillus</taxon>
    </lineage>
</organism>